<accession>A0ABC8JX92</accession>
<dbReference type="AlphaFoldDB" id="A0ABC8JX92"/>
<feature type="non-terminal residue" evidence="1">
    <location>
        <position position="168"/>
    </location>
</feature>
<organism evidence="1 2">
    <name type="scientific">Eruca vesicaria subsp. sativa</name>
    <name type="common">Garden rocket</name>
    <name type="synonym">Eruca sativa</name>
    <dbReference type="NCBI Taxonomy" id="29727"/>
    <lineage>
        <taxon>Eukaryota</taxon>
        <taxon>Viridiplantae</taxon>
        <taxon>Streptophyta</taxon>
        <taxon>Embryophyta</taxon>
        <taxon>Tracheophyta</taxon>
        <taxon>Spermatophyta</taxon>
        <taxon>Magnoliopsida</taxon>
        <taxon>eudicotyledons</taxon>
        <taxon>Gunneridae</taxon>
        <taxon>Pentapetalae</taxon>
        <taxon>rosids</taxon>
        <taxon>malvids</taxon>
        <taxon>Brassicales</taxon>
        <taxon>Brassicaceae</taxon>
        <taxon>Brassiceae</taxon>
        <taxon>Eruca</taxon>
    </lineage>
</organism>
<keyword evidence="2" id="KW-1185">Reference proteome</keyword>
<evidence type="ECO:0000313" key="1">
    <source>
        <dbReference type="EMBL" id="CAH8337769.1"/>
    </source>
</evidence>
<evidence type="ECO:0000313" key="2">
    <source>
        <dbReference type="Proteomes" id="UP001642260"/>
    </source>
</evidence>
<comment type="caution">
    <text evidence="1">The sequence shown here is derived from an EMBL/GenBank/DDBJ whole genome shotgun (WGS) entry which is preliminary data.</text>
</comment>
<dbReference type="EMBL" id="CAKOAT010138321">
    <property type="protein sequence ID" value="CAH8337769.1"/>
    <property type="molecule type" value="Genomic_DNA"/>
</dbReference>
<protein>
    <submittedName>
        <fullName evidence="1">Uncharacterized protein</fullName>
    </submittedName>
</protein>
<name>A0ABC8JX92_ERUVS</name>
<gene>
    <name evidence="1" type="ORF">ERUC_LOCUS14683</name>
</gene>
<reference evidence="1 2" key="1">
    <citation type="submission" date="2022-03" db="EMBL/GenBank/DDBJ databases">
        <authorList>
            <person name="Macdonald S."/>
            <person name="Ahmed S."/>
            <person name="Newling K."/>
        </authorList>
    </citation>
    <scope>NUCLEOTIDE SEQUENCE [LARGE SCALE GENOMIC DNA]</scope>
</reference>
<proteinExistence type="predicted"/>
<sequence>MVNAKESFENKKWEDLLTYTKEAIEQGVDLSTELYMNRAEAFLAANLVEEAVSELSSAILSLFKKKHGFKSPGKKEEEAEINEEHFKKATWDISEEKCDLLLEIEEEELQELEDDLLDRVKGLEGAVSLIKKFYQPLINQRADRIQILKGKKERFCTEKLAQSLKKKQ</sequence>
<dbReference type="Proteomes" id="UP001642260">
    <property type="component" value="Unassembled WGS sequence"/>
</dbReference>